<evidence type="ECO:0000256" key="5">
    <source>
        <dbReference type="SAM" id="Phobius"/>
    </source>
</evidence>
<keyword evidence="3 5" id="KW-1133">Transmembrane helix</keyword>
<dbReference type="InterPro" id="IPR020846">
    <property type="entry name" value="MFS_dom"/>
</dbReference>
<evidence type="ECO:0000313" key="7">
    <source>
        <dbReference type="EMBL" id="UXN68125.1"/>
    </source>
</evidence>
<dbReference type="InterPro" id="IPR036259">
    <property type="entry name" value="MFS_trans_sf"/>
</dbReference>
<sequence length="380" mass="39106">MIFASPAARLYTVFFAASLTLGNWYPRIADVQERLALDSVSLGQSLAGLPFGIMLGFSLLARAVHRFGFRRTFAIGAPVMAFSLVTAALAPSAPVLFFSLMAAGAAQGALGIPGNVEANRMEAALGRPILVRGHGFWSLATLVGGAMAAAFRGWGVEPVLHFVVVLPVSLLLLWLGLKEFSASPERDDEETASAPILVLPTRAIFGLFLAGGVVLYLDSAASDWSGILMRDALGAGAILSGLALAAWALGQTSGRLIHPTLAARVAQTPMALAFLGTAAIGVGVIAVSASVPITILGFVLLGFGTSSMLPLALSAAARLAERAPAASVASLSQLAFLVSVLSPPVIGWVVGATDIRIAFLLGLALLAVSAAIVITRRPFA</sequence>
<geneLocation type="plasmid" evidence="7 8">
    <name>p_unnamed1</name>
</geneLocation>
<dbReference type="PROSITE" id="PS50850">
    <property type="entry name" value="MFS"/>
    <property type="match status" value="1"/>
</dbReference>
<dbReference type="SUPFAM" id="SSF103473">
    <property type="entry name" value="MFS general substrate transporter"/>
    <property type="match status" value="1"/>
</dbReference>
<evidence type="ECO:0000256" key="4">
    <source>
        <dbReference type="ARBA" id="ARBA00023136"/>
    </source>
</evidence>
<feature type="transmembrane region" description="Helical" evidence="5">
    <location>
        <begin position="295"/>
        <end position="316"/>
    </location>
</feature>
<dbReference type="PANTHER" id="PTHR23514:SF13">
    <property type="entry name" value="INNER MEMBRANE PROTEIN YBJJ"/>
    <property type="match status" value="1"/>
</dbReference>
<dbReference type="InterPro" id="IPR051788">
    <property type="entry name" value="MFS_Transporter"/>
</dbReference>
<dbReference type="Gene3D" id="1.20.1250.20">
    <property type="entry name" value="MFS general substrate transporter like domains"/>
    <property type="match status" value="1"/>
</dbReference>
<feature type="transmembrane region" description="Helical" evidence="5">
    <location>
        <begin position="39"/>
        <end position="60"/>
    </location>
</feature>
<feature type="transmembrane region" description="Helical" evidence="5">
    <location>
        <begin position="96"/>
        <end position="116"/>
    </location>
</feature>
<dbReference type="RefSeq" id="WP_262165780.1">
    <property type="nucleotide sequence ID" value="NZ_CP104964.1"/>
</dbReference>
<comment type="subcellular location">
    <subcellularLocation>
        <location evidence="1">Membrane</location>
        <topology evidence="1">Multi-pass membrane protein</topology>
    </subcellularLocation>
</comment>
<feature type="transmembrane region" description="Helical" evidence="5">
    <location>
        <begin position="72"/>
        <end position="90"/>
    </location>
</feature>
<keyword evidence="4 5" id="KW-0472">Membrane</keyword>
<feature type="transmembrane region" description="Helical" evidence="5">
    <location>
        <begin position="197"/>
        <end position="217"/>
    </location>
</feature>
<evidence type="ECO:0000313" key="8">
    <source>
        <dbReference type="Proteomes" id="UP001061862"/>
    </source>
</evidence>
<feature type="domain" description="Major facilitator superfamily (MFS) profile" evidence="6">
    <location>
        <begin position="204"/>
        <end position="380"/>
    </location>
</feature>
<feature type="transmembrane region" description="Helical" evidence="5">
    <location>
        <begin position="271"/>
        <end position="289"/>
    </location>
</feature>
<protein>
    <submittedName>
        <fullName evidence="7">MFS transporter</fullName>
    </submittedName>
</protein>
<feature type="transmembrane region" description="Helical" evidence="5">
    <location>
        <begin position="136"/>
        <end position="154"/>
    </location>
</feature>
<keyword evidence="8" id="KW-1185">Reference proteome</keyword>
<feature type="transmembrane region" description="Helical" evidence="5">
    <location>
        <begin position="355"/>
        <end position="374"/>
    </location>
</feature>
<evidence type="ECO:0000256" key="2">
    <source>
        <dbReference type="ARBA" id="ARBA00022692"/>
    </source>
</evidence>
<keyword evidence="7" id="KW-0614">Plasmid</keyword>
<gene>
    <name evidence="7" type="ORF">N8A98_01015</name>
</gene>
<dbReference type="EMBL" id="CP104964">
    <property type="protein sequence ID" value="UXN68125.1"/>
    <property type="molecule type" value="Genomic_DNA"/>
</dbReference>
<evidence type="ECO:0000256" key="3">
    <source>
        <dbReference type="ARBA" id="ARBA00022989"/>
    </source>
</evidence>
<feature type="transmembrane region" description="Helical" evidence="5">
    <location>
        <begin position="160"/>
        <end position="177"/>
    </location>
</feature>
<feature type="transmembrane region" description="Helical" evidence="5">
    <location>
        <begin position="328"/>
        <end position="349"/>
    </location>
</feature>
<organism evidence="7 8">
    <name type="scientific">Devosia neptuniae</name>
    <dbReference type="NCBI Taxonomy" id="191302"/>
    <lineage>
        <taxon>Bacteria</taxon>
        <taxon>Pseudomonadati</taxon>
        <taxon>Pseudomonadota</taxon>
        <taxon>Alphaproteobacteria</taxon>
        <taxon>Hyphomicrobiales</taxon>
        <taxon>Devosiaceae</taxon>
        <taxon>Devosia</taxon>
    </lineage>
</organism>
<name>A0ABY6C7N0_9HYPH</name>
<reference evidence="7 8" key="1">
    <citation type="submission" date="2022-09" db="EMBL/GenBank/DDBJ databases">
        <title>Interaction between co-microsymbionts with complementary sets of symbiotic genes in legume-rhizobium systems.</title>
        <authorList>
            <person name="Safronova V."/>
            <person name="Sazanova A."/>
            <person name="Afonin A."/>
            <person name="Chirak E."/>
        </authorList>
    </citation>
    <scope>NUCLEOTIDE SEQUENCE [LARGE SCALE GENOMIC DNA]</scope>
    <source>
        <strain evidence="7 8">A18/4-1</strain>
        <plasmid evidence="7 8">p_unnamed1</plasmid>
    </source>
</reference>
<feature type="transmembrane region" description="Helical" evidence="5">
    <location>
        <begin position="232"/>
        <end position="250"/>
    </location>
</feature>
<accession>A0ABY6C7N0</accession>
<evidence type="ECO:0000256" key="1">
    <source>
        <dbReference type="ARBA" id="ARBA00004141"/>
    </source>
</evidence>
<evidence type="ECO:0000259" key="6">
    <source>
        <dbReference type="PROSITE" id="PS50850"/>
    </source>
</evidence>
<keyword evidence="2 5" id="KW-0812">Transmembrane</keyword>
<dbReference type="PANTHER" id="PTHR23514">
    <property type="entry name" value="BYPASS OF STOP CODON PROTEIN 6"/>
    <property type="match status" value="1"/>
</dbReference>
<dbReference type="Proteomes" id="UP001061862">
    <property type="component" value="Plasmid p_unnamed1"/>
</dbReference>
<proteinExistence type="predicted"/>